<sequence length="59" mass="6477">MENEKNEALENVSAGLIAGALFAAAFFTLRNPKKVKESISNVRSKVSKFFEKEEGGSKE</sequence>
<keyword evidence="1" id="KW-0472">Membrane</keyword>
<feature type="transmembrane region" description="Helical" evidence="1">
    <location>
        <begin position="12"/>
        <end position="29"/>
    </location>
</feature>
<evidence type="ECO:0000256" key="1">
    <source>
        <dbReference type="SAM" id="Phobius"/>
    </source>
</evidence>
<dbReference type="EMBL" id="DSYQ01000008">
    <property type="protein sequence ID" value="HGT71020.1"/>
    <property type="molecule type" value="Genomic_DNA"/>
</dbReference>
<name>A0A7C4R4D0_UNCC3</name>
<accession>A0A7C4R4D0</accession>
<evidence type="ECO:0000313" key="2">
    <source>
        <dbReference type="EMBL" id="HGT71020.1"/>
    </source>
</evidence>
<comment type="caution">
    <text evidence="2">The sequence shown here is derived from an EMBL/GenBank/DDBJ whole genome shotgun (WGS) entry which is preliminary data.</text>
</comment>
<keyword evidence="1" id="KW-1133">Transmembrane helix</keyword>
<gene>
    <name evidence="2" type="ORF">ENT43_02045</name>
</gene>
<keyword evidence="1" id="KW-0812">Transmembrane</keyword>
<protein>
    <submittedName>
        <fullName evidence="2">Uncharacterized protein</fullName>
    </submittedName>
</protein>
<reference evidence="2" key="1">
    <citation type="journal article" date="2020" name="mSystems">
        <title>Genome- and Community-Level Interaction Insights into Carbon Utilization and Element Cycling Functions of Hydrothermarchaeota in Hydrothermal Sediment.</title>
        <authorList>
            <person name="Zhou Z."/>
            <person name="Liu Y."/>
            <person name="Xu W."/>
            <person name="Pan J."/>
            <person name="Luo Z.H."/>
            <person name="Li M."/>
        </authorList>
    </citation>
    <scope>NUCLEOTIDE SEQUENCE [LARGE SCALE GENOMIC DNA]</scope>
    <source>
        <strain evidence="2">SpSt-579</strain>
    </source>
</reference>
<dbReference type="AlphaFoldDB" id="A0A7C4R4D0"/>
<proteinExistence type="predicted"/>
<organism evidence="2">
    <name type="scientific">candidate division CPR3 bacterium</name>
    <dbReference type="NCBI Taxonomy" id="2268181"/>
    <lineage>
        <taxon>Bacteria</taxon>
        <taxon>Bacteria division CPR3</taxon>
    </lineage>
</organism>